<evidence type="ECO:0000256" key="3">
    <source>
        <dbReference type="ARBA" id="ARBA00012083"/>
    </source>
</evidence>
<keyword evidence="8" id="KW-1185">Reference proteome</keyword>
<keyword evidence="4 5" id="KW-0413">Isomerase</keyword>
<dbReference type="Proteomes" id="UP000078348">
    <property type="component" value="Unassembled WGS sequence"/>
</dbReference>
<comment type="catalytic activity">
    <reaction evidence="1">
        <text>alpha-D-glucose 6-phosphate = beta-D-glucose 6-phosphate</text>
        <dbReference type="Rhea" id="RHEA:16249"/>
        <dbReference type="ChEBI" id="CHEBI:58225"/>
        <dbReference type="ChEBI" id="CHEBI:58247"/>
        <dbReference type="EC" id="5.1.3.15"/>
    </reaction>
</comment>
<gene>
    <name evidence="7" type="ORF">AV274_0702</name>
</gene>
<dbReference type="InterPro" id="IPR014718">
    <property type="entry name" value="GH-type_carb-bd"/>
</dbReference>
<dbReference type="Gene3D" id="2.70.98.10">
    <property type="match status" value="1"/>
</dbReference>
<comment type="similarity">
    <text evidence="2 5">Belongs to the glucose-6-phosphate 1-epimerase family.</text>
</comment>
<protein>
    <recommendedName>
        <fullName evidence="3 5">glucose-6-phosphate 1-epimerase</fullName>
        <ecNumber evidence="3 5">5.1.3.15</ecNumber>
    </recommendedName>
</protein>
<dbReference type="PANTHER" id="PTHR11122:SF13">
    <property type="entry name" value="GLUCOSE-6-PHOSPHATE 1-EPIMERASE"/>
    <property type="match status" value="1"/>
</dbReference>
<evidence type="ECO:0000313" key="7">
    <source>
        <dbReference type="EMBL" id="OAO17563.1"/>
    </source>
</evidence>
<evidence type="ECO:0000256" key="5">
    <source>
        <dbReference type="PIRNR" id="PIRNR016020"/>
    </source>
</evidence>
<evidence type="ECO:0000256" key="4">
    <source>
        <dbReference type="ARBA" id="ARBA00023235"/>
    </source>
</evidence>
<evidence type="ECO:0000313" key="8">
    <source>
        <dbReference type="Proteomes" id="UP000078348"/>
    </source>
</evidence>
<dbReference type="GO" id="GO:0047938">
    <property type="term" value="F:glucose-6-phosphate 1-epimerase activity"/>
    <property type="evidence" value="ECO:0007669"/>
    <property type="project" value="UniProtKB-UniRule"/>
</dbReference>
<dbReference type="STRING" id="478820.A0A196SKJ1"/>
<dbReference type="PANTHER" id="PTHR11122">
    <property type="entry name" value="APOSPORY-ASSOCIATED PROTEIN C-RELATED"/>
    <property type="match status" value="1"/>
</dbReference>
<dbReference type="GO" id="GO:0030246">
    <property type="term" value="F:carbohydrate binding"/>
    <property type="evidence" value="ECO:0007669"/>
    <property type="project" value="UniProtKB-UniRule"/>
</dbReference>
<evidence type="ECO:0000256" key="2">
    <source>
        <dbReference type="ARBA" id="ARBA00005866"/>
    </source>
</evidence>
<evidence type="ECO:0000256" key="1">
    <source>
        <dbReference type="ARBA" id="ARBA00001096"/>
    </source>
</evidence>
<comment type="caution">
    <text evidence="7">The sequence shown here is derived from an EMBL/GenBank/DDBJ whole genome shotgun (WGS) entry which is preliminary data.</text>
</comment>
<name>A0A196SKJ1_BLAHN</name>
<dbReference type="Pfam" id="PF01263">
    <property type="entry name" value="Aldose_epim"/>
    <property type="match status" value="1"/>
</dbReference>
<feature type="active site" evidence="6">
    <location>
        <position position="143"/>
    </location>
</feature>
<accession>A0A196SKJ1</accession>
<dbReference type="SUPFAM" id="SSF74650">
    <property type="entry name" value="Galactose mutarotase-like"/>
    <property type="match status" value="1"/>
</dbReference>
<dbReference type="GO" id="GO:0005737">
    <property type="term" value="C:cytoplasm"/>
    <property type="evidence" value="ECO:0007669"/>
    <property type="project" value="TreeGrafter"/>
</dbReference>
<evidence type="ECO:0000256" key="6">
    <source>
        <dbReference type="PIRSR" id="PIRSR016020-1"/>
    </source>
</evidence>
<dbReference type="InterPro" id="IPR011013">
    <property type="entry name" value="Gal_mutarotase_sf_dom"/>
</dbReference>
<dbReference type="AlphaFoldDB" id="A0A196SKJ1"/>
<dbReference type="PIRSF" id="PIRSF016020">
    <property type="entry name" value="PHexose_mutarotase"/>
    <property type="match status" value="1"/>
</dbReference>
<feature type="active site" evidence="6">
    <location>
        <position position="254"/>
    </location>
</feature>
<reference evidence="7 8" key="1">
    <citation type="submission" date="2016-05" db="EMBL/GenBank/DDBJ databases">
        <title>Nuclear genome of Blastocystis sp. subtype 1 NandII.</title>
        <authorList>
            <person name="Gentekaki E."/>
            <person name="Curtis B."/>
            <person name="Stairs C."/>
            <person name="Eme L."/>
            <person name="Herman E."/>
            <person name="Klimes V."/>
            <person name="Arias M.C."/>
            <person name="Elias M."/>
            <person name="Hilliou F."/>
            <person name="Klute M."/>
            <person name="Malik S.-B."/>
            <person name="Pightling A."/>
            <person name="Rachubinski R."/>
            <person name="Salas D."/>
            <person name="Schlacht A."/>
            <person name="Suga H."/>
            <person name="Archibald J."/>
            <person name="Ball S.G."/>
            <person name="Clark G."/>
            <person name="Dacks J."/>
            <person name="Van Der Giezen M."/>
            <person name="Tsaousis A."/>
            <person name="Roger A."/>
        </authorList>
    </citation>
    <scope>NUCLEOTIDE SEQUENCE [LARGE SCALE GENOMIC DNA]</scope>
    <source>
        <strain evidence="8">ATCC 50177 / NandII</strain>
    </source>
</reference>
<organism evidence="7 8">
    <name type="scientific">Blastocystis sp. subtype 1 (strain ATCC 50177 / NandII)</name>
    <dbReference type="NCBI Taxonomy" id="478820"/>
    <lineage>
        <taxon>Eukaryota</taxon>
        <taxon>Sar</taxon>
        <taxon>Stramenopiles</taxon>
        <taxon>Bigyra</taxon>
        <taxon>Opalozoa</taxon>
        <taxon>Opalinata</taxon>
        <taxon>Blastocystidae</taxon>
        <taxon>Blastocystis</taxon>
    </lineage>
</organism>
<dbReference type="GO" id="GO:0005975">
    <property type="term" value="P:carbohydrate metabolic process"/>
    <property type="evidence" value="ECO:0007669"/>
    <property type="project" value="InterPro"/>
</dbReference>
<dbReference type="CDD" id="cd09020">
    <property type="entry name" value="D-hex-6-P-epi_like"/>
    <property type="match status" value="1"/>
</dbReference>
<sequence>MTTFTLSHPSGAAVEVDCYGATVVRWTLPSGKQMLYLSKLADREGKRAIRGGIPVVFPQFNSEGPLMKHGFARTSNWTKESEYVDGEEVVCIMGLSTDDATKKAWGHEFALNYVIRLGMSSLSTQLIINNIGKDTFDCQCLLHTYYAVPSIATTTVRGLKGVTGVESVTTGKRREFVEEGEEIAFNSETDVKFCNAEKPVEICMEDRTVRLEIEALEDGESISPDCVVWNAWIDKCHGIADMEDEDYKKYVCVEPGFVRSHCAVKPHHQFALKQRITVEEK</sequence>
<dbReference type="EMBL" id="LXWW01000025">
    <property type="protein sequence ID" value="OAO17563.1"/>
    <property type="molecule type" value="Genomic_DNA"/>
</dbReference>
<dbReference type="OrthoDB" id="1659429at2759"/>
<proteinExistence type="inferred from homology"/>
<dbReference type="InterPro" id="IPR008183">
    <property type="entry name" value="Aldose_1/G6P_1-epimerase"/>
</dbReference>
<dbReference type="EC" id="5.1.3.15" evidence="3 5"/>
<dbReference type="InterPro" id="IPR025532">
    <property type="entry name" value="G6P_1-epimerase"/>
</dbReference>